<dbReference type="PANTHER" id="PTHR20861:SF3">
    <property type="entry name" value="SHIKIMATE KINASE"/>
    <property type="match status" value="1"/>
</dbReference>
<dbReference type="EMBL" id="CP007536">
    <property type="protein sequence ID" value="AIC14778.1"/>
    <property type="molecule type" value="Genomic_DNA"/>
</dbReference>
<evidence type="ECO:0000256" key="1">
    <source>
        <dbReference type="ARBA" id="ARBA00004496"/>
    </source>
</evidence>
<dbReference type="RefSeq" id="WP_075053929.1">
    <property type="nucleotide sequence ID" value="NZ_CP007536.1"/>
</dbReference>
<dbReference type="GO" id="GO:0005737">
    <property type="term" value="C:cytoplasm"/>
    <property type="evidence" value="ECO:0007669"/>
    <property type="project" value="UniProtKB-SubCell"/>
</dbReference>
<comment type="pathway">
    <text evidence="2 14">Metabolic intermediate biosynthesis; chorismate biosynthesis; chorismate from D-erythrose 4-phosphate and phosphoenolpyruvate: step 5/7.</text>
</comment>
<dbReference type="Gene3D" id="3.30.70.890">
    <property type="entry name" value="GHMP kinase, C-terminal domain"/>
    <property type="match status" value="1"/>
</dbReference>
<comment type="catalytic activity">
    <reaction evidence="13 14">
        <text>shikimate + ATP = 3-phosphoshikimate + ADP + H(+)</text>
        <dbReference type="Rhea" id="RHEA:13121"/>
        <dbReference type="ChEBI" id="CHEBI:15378"/>
        <dbReference type="ChEBI" id="CHEBI:30616"/>
        <dbReference type="ChEBI" id="CHEBI:36208"/>
        <dbReference type="ChEBI" id="CHEBI:145989"/>
        <dbReference type="ChEBI" id="CHEBI:456216"/>
        <dbReference type="EC" id="2.7.1.71"/>
    </reaction>
</comment>
<evidence type="ECO:0000256" key="10">
    <source>
        <dbReference type="ARBA" id="ARBA00022777"/>
    </source>
</evidence>
<dbReference type="Pfam" id="PF08544">
    <property type="entry name" value="GHMP_kinases_C"/>
    <property type="match status" value="1"/>
</dbReference>
<dbReference type="HAMAP" id="MF_00370">
    <property type="entry name" value="Shik_kinase_arch"/>
    <property type="match status" value="1"/>
</dbReference>
<dbReference type="Proteomes" id="UP000027093">
    <property type="component" value="Chromosome"/>
</dbReference>
<sequence length="286" mass="30377">MTTTAAKVRATMHGAVSIVNAIATGNGSALGISLKVTAEVEMTRGRGLRFLTGKNDDRLVNNIIKNTLPPDTLERNQLIVKLRSEIPIGFGLKSSSAVSNAVALACSRLASEKIDDYAVLDAAVRASLDAKVTITGAYDDATACYFGGFVVTDNYSRKLLRREDAPDNLHAVIFLPRNTPRGDVHKLSDLSDLFTDAFKLAEGGEYWKAMKLNGVLASTALGTSYRPVLAALEQGALAAGVSGNGPSIAAVAYDDEVEDIKNAFSKFNGRVLVSKVNNQKASVEVL</sequence>
<dbReference type="SUPFAM" id="SSF55060">
    <property type="entry name" value="GHMP Kinase, C-terminal domain"/>
    <property type="match status" value="1"/>
</dbReference>
<dbReference type="InterPro" id="IPR006204">
    <property type="entry name" value="GHMP_kinase_N_dom"/>
</dbReference>
<gene>
    <name evidence="14 17" type="primary">aroK</name>
    <name evidence="17" type="ORF">NVIE_005770</name>
</gene>
<evidence type="ECO:0000256" key="13">
    <source>
        <dbReference type="ARBA" id="ARBA00048567"/>
    </source>
</evidence>
<keyword evidence="8 14" id="KW-0808">Transferase</keyword>
<dbReference type="GO" id="GO:0009423">
    <property type="term" value="P:chorismate biosynthetic process"/>
    <property type="evidence" value="ECO:0007669"/>
    <property type="project" value="UniProtKB-UniRule"/>
</dbReference>
<feature type="binding site" evidence="14">
    <location>
        <begin position="87"/>
        <end position="97"/>
    </location>
    <ligand>
        <name>ATP</name>
        <dbReference type="ChEBI" id="CHEBI:30616"/>
    </ligand>
</feature>
<keyword evidence="10 14" id="KW-0418">Kinase</keyword>
<dbReference type="GO" id="GO:0005524">
    <property type="term" value="F:ATP binding"/>
    <property type="evidence" value="ECO:0007669"/>
    <property type="project" value="UniProtKB-UniRule"/>
</dbReference>
<evidence type="ECO:0000256" key="3">
    <source>
        <dbReference type="ARBA" id="ARBA00010202"/>
    </source>
</evidence>
<dbReference type="EC" id="2.7.1.71" evidence="4 14"/>
<dbReference type="PANTHER" id="PTHR20861">
    <property type="entry name" value="HOMOSERINE/4-DIPHOSPHOCYTIDYL-2-C-METHYL-D-ERYTHRITOL KINASE"/>
    <property type="match status" value="1"/>
</dbReference>
<dbReference type="GO" id="GO:0004765">
    <property type="term" value="F:shikimate kinase activity"/>
    <property type="evidence" value="ECO:0007669"/>
    <property type="project" value="UniProtKB-UniRule"/>
</dbReference>
<dbReference type="OrthoDB" id="9602at2157"/>
<evidence type="ECO:0000256" key="8">
    <source>
        <dbReference type="ARBA" id="ARBA00022679"/>
    </source>
</evidence>
<dbReference type="Pfam" id="PF00288">
    <property type="entry name" value="GHMP_kinases_N"/>
    <property type="match status" value="1"/>
</dbReference>
<protein>
    <recommendedName>
        <fullName evidence="5 14">Shikimate kinase</fullName>
        <shortName evidence="14">SK</shortName>
        <ecNumber evidence="4 14">2.7.1.71</ecNumber>
    </recommendedName>
</protein>
<dbReference type="PIRSF" id="PIRSF005758">
    <property type="entry name" value="Shikimt_kin_arch"/>
    <property type="match status" value="1"/>
</dbReference>
<dbReference type="InterPro" id="IPR013750">
    <property type="entry name" value="GHMP_kinase_C_dom"/>
</dbReference>
<dbReference type="GO" id="GO:0009073">
    <property type="term" value="P:aromatic amino acid family biosynthetic process"/>
    <property type="evidence" value="ECO:0007669"/>
    <property type="project" value="UniProtKB-KW"/>
</dbReference>
<accession>A0A060HGS3</accession>
<feature type="domain" description="GHMP kinase N-terminal" evidence="15">
    <location>
        <begin position="76"/>
        <end position="148"/>
    </location>
</feature>
<dbReference type="NCBIfam" id="TIGR01920">
    <property type="entry name" value="Shik_kin_archae"/>
    <property type="match status" value="1"/>
</dbReference>
<evidence type="ECO:0000256" key="14">
    <source>
        <dbReference type="HAMAP-Rule" id="MF_00370"/>
    </source>
</evidence>
<dbReference type="Gene3D" id="3.30.230.10">
    <property type="match status" value="1"/>
</dbReference>
<organism evidence="17 18">
    <name type="scientific">Nitrososphaera viennensis EN76</name>
    <dbReference type="NCBI Taxonomy" id="926571"/>
    <lineage>
        <taxon>Archaea</taxon>
        <taxon>Nitrososphaerota</taxon>
        <taxon>Nitrososphaeria</taxon>
        <taxon>Nitrososphaerales</taxon>
        <taxon>Nitrososphaeraceae</taxon>
        <taxon>Nitrososphaera</taxon>
    </lineage>
</organism>
<dbReference type="GO" id="GO:0008652">
    <property type="term" value="P:amino acid biosynthetic process"/>
    <property type="evidence" value="ECO:0007669"/>
    <property type="project" value="UniProtKB-KW"/>
</dbReference>
<keyword evidence="11 14" id="KW-0067">ATP-binding</keyword>
<proteinExistence type="inferred from homology"/>
<dbReference type="UniPathway" id="UPA00053">
    <property type="reaction ID" value="UER00088"/>
</dbReference>
<evidence type="ECO:0000259" key="15">
    <source>
        <dbReference type="Pfam" id="PF00288"/>
    </source>
</evidence>
<dbReference type="KEGG" id="nvn:NVIE_005770"/>
<evidence type="ECO:0000256" key="2">
    <source>
        <dbReference type="ARBA" id="ARBA00004842"/>
    </source>
</evidence>
<dbReference type="AlphaFoldDB" id="A0A060HGS3"/>
<evidence type="ECO:0000256" key="9">
    <source>
        <dbReference type="ARBA" id="ARBA00022741"/>
    </source>
</evidence>
<evidence type="ECO:0000256" key="12">
    <source>
        <dbReference type="ARBA" id="ARBA00023141"/>
    </source>
</evidence>
<keyword evidence="6 14" id="KW-0963">Cytoplasm</keyword>
<feature type="domain" description="GHMP kinase C-terminal" evidence="16">
    <location>
        <begin position="209"/>
        <end position="267"/>
    </location>
</feature>
<comment type="similarity">
    <text evidence="3 14">Belongs to the GHMP kinase family. Archaeal shikimate kinase subfamily.</text>
</comment>
<evidence type="ECO:0000256" key="11">
    <source>
        <dbReference type="ARBA" id="ARBA00022840"/>
    </source>
</evidence>
<evidence type="ECO:0000256" key="5">
    <source>
        <dbReference type="ARBA" id="ARBA00013853"/>
    </source>
</evidence>
<evidence type="ECO:0000256" key="4">
    <source>
        <dbReference type="ARBA" id="ARBA00012154"/>
    </source>
</evidence>
<comment type="subcellular location">
    <subcellularLocation>
        <location evidence="1 14">Cytoplasm</location>
    </subcellularLocation>
</comment>
<dbReference type="InterPro" id="IPR014721">
    <property type="entry name" value="Ribsml_uS5_D2-typ_fold_subgr"/>
</dbReference>
<keyword evidence="9 14" id="KW-0547">Nucleotide-binding</keyword>
<evidence type="ECO:0000259" key="16">
    <source>
        <dbReference type="Pfam" id="PF08544"/>
    </source>
</evidence>
<reference evidence="17 18" key="1">
    <citation type="journal article" date="2014" name="Int. J. Syst. Evol. Microbiol.">
        <title>Nitrososphaera viennensis gen. nov., sp. nov., an aerobic and mesophilic, ammonia-oxidizing archaeon from soil and a member of the archaeal phylum Thaumarchaeota.</title>
        <authorList>
            <person name="Stieglmeier M."/>
            <person name="Klingl A."/>
            <person name="Alves R.J."/>
            <person name="Rittmann S.K."/>
            <person name="Melcher M."/>
            <person name="Leisch N."/>
            <person name="Schleper C."/>
        </authorList>
    </citation>
    <scope>NUCLEOTIDE SEQUENCE [LARGE SCALE GENOMIC DNA]</scope>
    <source>
        <strain evidence="17">EN76</strain>
    </source>
</reference>
<keyword evidence="12 14" id="KW-0057">Aromatic amino acid biosynthesis</keyword>
<dbReference type="InterPro" id="IPR036554">
    <property type="entry name" value="GHMP_kinase_C_sf"/>
</dbReference>
<dbReference type="GeneID" id="74945841"/>
<name>A0A060HGS3_9ARCH</name>
<keyword evidence="7 14" id="KW-0028">Amino-acid biosynthesis</keyword>
<dbReference type="HOGENOM" id="CLU_073768_0_0_2"/>
<dbReference type="STRING" id="926571.NVIE_005770"/>
<evidence type="ECO:0000313" key="18">
    <source>
        <dbReference type="Proteomes" id="UP000027093"/>
    </source>
</evidence>
<dbReference type="InterPro" id="IPR020568">
    <property type="entry name" value="Ribosomal_Su5_D2-typ_SF"/>
</dbReference>
<evidence type="ECO:0000256" key="6">
    <source>
        <dbReference type="ARBA" id="ARBA00022490"/>
    </source>
</evidence>
<dbReference type="InterPro" id="IPR010189">
    <property type="entry name" value="SK_arc"/>
</dbReference>
<dbReference type="SUPFAM" id="SSF54211">
    <property type="entry name" value="Ribosomal protein S5 domain 2-like"/>
    <property type="match status" value="1"/>
</dbReference>
<evidence type="ECO:0000313" key="17">
    <source>
        <dbReference type="EMBL" id="AIC14778.1"/>
    </source>
</evidence>
<keyword evidence="18" id="KW-1185">Reference proteome</keyword>
<evidence type="ECO:0000256" key="7">
    <source>
        <dbReference type="ARBA" id="ARBA00022605"/>
    </source>
</evidence>